<reference evidence="2" key="1">
    <citation type="submission" date="2022-09" db="EMBL/GenBank/DDBJ databases">
        <title>Comparative genomics and taxonomic characterization of three novel marine species of genus Reichenbachiella exhibiting antioxidant and polysaccharide degradation activities.</title>
        <authorList>
            <person name="Muhammad N."/>
            <person name="Lee Y.-J."/>
            <person name="Ko J."/>
            <person name="Kim S.-G."/>
        </authorList>
    </citation>
    <scope>NUCLEOTIDE SEQUENCE</scope>
    <source>
        <strain evidence="2">BKB1-1</strain>
    </source>
</reference>
<organism evidence="2 3">
    <name type="scientific">Reichenbachiella agarivorans</name>
    <dbReference type="NCBI Taxonomy" id="2979464"/>
    <lineage>
        <taxon>Bacteria</taxon>
        <taxon>Pseudomonadati</taxon>
        <taxon>Bacteroidota</taxon>
        <taxon>Cytophagia</taxon>
        <taxon>Cytophagales</taxon>
        <taxon>Reichenbachiellaceae</taxon>
        <taxon>Reichenbachiella</taxon>
    </lineage>
</organism>
<dbReference type="Proteomes" id="UP001065174">
    <property type="component" value="Chromosome"/>
</dbReference>
<keyword evidence="1" id="KW-0812">Transmembrane</keyword>
<protein>
    <submittedName>
        <fullName evidence="2">Uncharacterized protein</fullName>
    </submittedName>
</protein>
<feature type="transmembrane region" description="Helical" evidence="1">
    <location>
        <begin position="35"/>
        <end position="54"/>
    </location>
</feature>
<evidence type="ECO:0000313" key="2">
    <source>
        <dbReference type="EMBL" id="UXP31241.1"/>
    </source>
</evidence>
<sequence length="82" mass="9332">MNSLKGTERAQAAPNVFEKIQRKIDQRSNRTSSKGWMSVAAVLVLLISSNIILIKNYYSQPTSTQTDQTYDNLVSDYNIYEL</sequence>
<keyword evidence="1" id="KW-0472">Membrane</keyword>
<proteinExistence type="predicted"/>
<keyword evidence="3" id="KW-1185">Reference proteome</keyword>
<name>A0ABY6CL46_9BACT</name>
<dbReference type="RefSeq" id="WP_262308681.1">
    <property type="nucleotide sequence ID" value="NZ_CP106679.1"/>
</dbReference>
<evidence type="ECO:0000256" key="1">
    <source>
        <dbReference type="SAM" id="Phobius"/>
    </source>
</evidence>
<accession>A0ABY6CL46</accession>
<dbReference type="EMBL" id="CP106679">
    <property type="protein sequence ID" value="UXP31241.1"/>
    <property type="molecule type" value="Genomic_DNA"/>
</dbReference>
<gene>
    <name evidence="2" type="ORF">N6H18_12870</name>
</gene>
<keyword evidence="1" id="KW-1133">Transmembrane helix</keyword>
<evidence type="ECO:0000313" key="3">
    <source>
        <dbReference type="Proteomes" id="UP001065174"/>
    </source>
</evidence>